<dbReference type="STRING" id="48467.SAMN02745166_04549"/>
<dbReference type="EMBL" id="FUYE01000021">
    <property type="protein sequence ID" value="SKB06824.1"/>
    <property type="molecule type" value="Genomic_DNA"/>
</dbReference>
<reference evidence="3" key="1">
    <citation type="submission" date="2017-02" db="EMBL/GenBank/DDBJ databases">
        <authorList>
            <person name="Varghese N."/>
            <person name="Submissions S."/>
        </authorList>
    </citation>
    <scope>NUCLEOTIDE SEQUENCE [LARGE SCALE GENOMIC DNA]</scope>
    <source>
        <strain evidence="3">ATCC 700200</strain>
    </source>
</reference>
<evidence type="ECO:0000256" key="1">
    <source>
        <dbReference type="SAM" id="MobiDB-lite"/>
    </source>
</evidence>
<feature type="compositionally biased region" description="Basic and acidic residues" evidence="1">
    <location>
        <begin position="78"/>
        <end position="87"/>
    </location>
</feature>
<proteinExistence type="predicted"/>
<feature type="non-terminal residue" evidence="2">
    <location>
        <position position="1"/>
    </location>
</feature>
<evidence type="ECO:0008006" key="4">
    <source>
        <dbReference type="Google" id="ProtNLM"/>
    </source>
</evidence>
<feature type="region of interest" description="Disordered" evidence="1">
    <location>
        <begin position="78"/>
        <end position="101"/>
    </location>
</feature>
<accession>A0A1T4YYJ3</accession>
<keyword evidence="3" id="KW-1185">Reference proteome</keyword>
<sequence length="101" mass="11253">DESSYGADHPEVARDLNNLALLLQATNQLGEAEPLMRRMVVIFLKFFASTGHPHPHWEAAIRNYVALLREMGRTEEEIPEKLRKAADEAGGNSRSEGILPS</sequence>
<dbReference type="SUPFAM" id="SSF48452">
    <property type="entry name" value="TPR-like"/>
    <property type="match status" value="1"/>
</dbReference>
<protein>
    <recommendedName>
        <fullName evidence="4">Tetratricopeptide repeat-containing protein</fullName>
    </recommendedName>
</protein>
<dbReference type="Proteomes" id="UP000190774">
    <property type="component" value="Unassembled WGS sequence"/>
</dbReference>
<dbReference type="InterPro" id="IPR011990">
    <property type="entry name" value="TPR-like_helical_dom_sf"/>
</dbReference>
<gene>
    <name evidence="2" type="ORF">SAMN02745166_04549</name>
</gene>
<evidence type="ECO:0000313" key="2">
    <source>
        <dbReference type="EMBL" id="SKB06824.1"/>
    </source>
</evidence>
<organism evidence="2 3">
    <name type="scientific">Prosthecobacter debontii</name>
    <dbReference type="NCBI Taxonomy" id="48467"/>
    <lineage>
        <taxon>Bacteria</taxon>
        <taxon>Pseudomonadati</taxon>
        <taxon>Verrucomicrobiota</taxon>
        <taxon>Verrucomicrobiia</taxon>
        <taxon>Verrucomicrobiales</taxon>
        <taxon>Verrucomicrobiaceae</taxon>
        <taxon>Prosthecobacter</taxon>
    </lineage>
</organism>
<dbReference type="Gene3D" id="1.25.40.10">
    <property type="entry name" value="Tetratricopeptide repeat domain"/>
    <property type="match status" value="1"/>
</dbReference>
<dbReference type="AlphaFoldDB" id="A0A1T4YYJ3"/>
<evidence type="ECO:0000313" key="3">
    <source>
        <dbReference type="Proteomes" id="UP000190774"/>
    </source>
</evidence>
<name>A0A1T4YYJ3_9BACT</name>